<keyword evidence="4 7" id="KW-1133">Transmembrane helix</keyword>
<dbReference type="InterPro" id="IPR010920">
    <property type="entry name" value="LSM_dom_sf"/>
</dbReference>
<feature type="transmembrane region" description="Helical" evidence="7">
    <location>
        <begin position="29"/>
        <end position="50"/>
    </location>
</feature>
<dbReference type="SUPFAM" id="SSF50182">
    <property type="entry name" value="Sm-like ribonucleoproteins"/>
    <property type="match status" value="1"/>
</dbReference>
<evidence type="ECO:0000256" key="5">
    <source>
        <dbReference type="ARBA" id="ARBA00023136"/>
    </source>
</evidence>
<accession>A0A139X1R7</accession>
<feature type="transmembrane region" description="Helical" evidence="7">
    <location>
        <begin position="148"/>
        <end position="167"/>
    </location>
</feature>
<dbReference type="SUPFAM" id="SSF82861">
    <property type="entry name" value="Mechanosensitive channel protein MscS (YggB), transmembrane region"/>
    <property type="match status" value="1"/>
</dbReference>
<dbReference type="AlphaFoldDB" id="A0A139X1R7"/>
<dbReference type="RefSeq" id="WP_081403009.1">
    <property type="nucleotide sequence ID" value="NZ_KQ976354.1"/>
</dbReference>
<dbReference type="PANTHER" id="PTHR30221">
    <property type="entry name" value="SMALL-CONDUCTANCE MECHANOSENSITIVE CHANNEL"/>
    <property type="match status" value="1"/>
</dbReference>
<evidence type="ECO:0000313" key="9">
    <source>
        <dbReference type="EMBL" id="KYC38603.1"/>
    </source>
</evidence>
<comment type="similarity">
    <text evidence="2">Belongs to the MscS (TC 1.A.23) family.</text>
</comment>
<dbReference type="PANTHER" id="PTHR30221:SF1">
    <property type="entry name" value="SMALL-CONDUCTANCE MECHANOSENSITIVE CHANNEL"/>
    <property type="match status" value="1"/>
</dbReference>
<dbReference type="STRING" id="128403.WA1_36085"/>
<keyword evidence="6" id="KW-0175">Coiled coil</keyword>
<gene>
    <name evidence="9" type="ORF">WA1_36085</name>
</gene>
<reference evidence="9 10" key="1">
    <citation type="journal article" date="2013" name="Genome Biol. Evol.">
        <title>Genomes of Stigonematalean cyanobacteria (subsection V) and the evolution of oxygenic photosynthesis from prokaryotes to plastids.</title>
        <authorList>
            <person name="Dagan T."/>
            <person name="Roettger M."/>
            <person name="Stucken K."/>
            <person name="Landan G."/>
            <person name="Koch R."/>
            <person name="Major P."/>
            <person name="Gould S.B."/>
            <person name="Goremykin V.V."/>
            <person name="Rippka R."/>
            <person name="Tandeau de Marsac N."/>
            <person name="Gugger M."/>
            <person name="Lockhart P.J."/>
            <person name="Allen J.F."/>
            <person name="Brune I."/>
            <person name="Maus I."/>
            <person name="Puhler A."/>
            <person name="Martin W.F."/>
        </authorList>
    </citation>
    <scope>NUCLEOTIDE SEQUENCE [LARGE SCALE GENOMIC DNA]</scope>
    <source>
        <strain evidence="9 10">PCC 7110</strain>
    </source>
</reference>
<dbReference type="GO" id="GO:0008381">
    <property type="term" value="F:mechanosensitive monoatomic ion channel activity"/>
    <property type="evidence" value="ECO:0007669"/>
    <property type="project" value="InterPro"/>
</dbReference>
<dbReference type="Gene3D" id="1.10.287.1260">
    <property type="match status" value="1"/>
</dbReference>
<feature type="transmembrane region" description="Helical" evidence="7">
    <location>
        <begin position="173"/>
        <end position="192"/>
    </location>
</feature>
<sequence length="551" mass="64015">MIDNLRETLNFTTRLLQLPLPMVGQFSSFLSSLVTWAIVVFLIYITLFYGLRLFFRRREREIAIVALNVSQVPLLTILILSALKISMLSFGNAQFIPLFEKVLSALIVAAASYWSAQLFTQVIAYYLKKYAQNTEAMWDDVLVPLLETTLPLLIYIIGGFLFLQSLGLDLTGLWVAFGGATFVLGFALKDILANFFSGLVLLIDTPFQFGDVISLSDGSVAVIKKIGVRLTKLLLIDTNCEIYIPNGSLESQKIINLSRPAPHYCYSLSVPLRVDVELGQAISILKEVVLAHPDTLGNIDCKLQVMDNYYKFEKETEFDERRRLKKETGRERLLAEKKVNKILEEINQKLRDLSEKIKILEKDGLDIEERRNIQNNYLDIIKEIGLEVVGDCQGKRRLFTIKELVEEDMLINSVRTWYKTWLKDPDLTEEDPDNLQEEWERKIELLKLRVNKLYQNIYQHKVDERKLDDYVLELANWLNERFKSPQPLWQAPKIWMEKIKENNTQQVASVEYIVRFFVDNIKLEQCQRGYRVKSEVQGEVIRQLRQSYLYR</sequence>
<evidence type="ECO:0000256" key="3">
    <source>
        <dbReference type="ARBA" id="ARBA00022692"/>
    </source>
</evidence>
<dbReference type="OrthoDB" id="9809206at2"/>
<dbReference type="GO" id="GO:0016020">
    <property type="term" value="C:membrane"/>
    <property type="evidence" value="ECO:0007669"/>
    <property type="project" value="UniProtKB-SubCell"/>
</dbReference>
<dbReference type="InterPro" id="IPR045275">
    <property type="entry name" value="MscS_archaea/bacteria_type"/>
</dbReference>
<dbReference type="InterPro" id="IPR011014">
    <property type="entry name" value="MscS_channel_TM-2"/>
</dbReference>
<feature type="coiled-coil region" evidence="6">
    <location>
        <begin position="336"/>
        <end position="370"/>
    </location>
</feature>
<feature type="transmembrane region" description="Helical" evidence="7">
    <location>
        <begin position="62"/>
        <end position="83"/>
    </location>
</feature>
<feature type="domain" description="Mechanosensitive ion channel MscS" evidence="8">
    <location>
        <begin position="190"/>
        <end position="259"/>
    </location>
</feature>
<evidence type="ECO:0000256" key="1">
    <source>
        <dbReference type="ARBA" id="ARBA00004141"/>
    </source>
</evidence>
<organism evidence="9 10">
    <name type="scientific">Scytonema hofmannii PCC 7110</name>
    <dbReference type="NCBI Taxonomy" id="128403"/>
    <lineage>
        <taxon>Bacteria</taxon>
        <taxon>Bacillati</taxon>
        <taxon>Cyanobacteriota</taxon>
        <taxon>Cyanophyceae</taxon>
        <taxon>Nostocales</taxon>
        <taxon>Scytonemataceae</taxon>
        <taxon>Scytonema</taxon>
    </lineage>
</organism>
<name>A0A139X1R7_9CYAN</name>
<evidence type="ECO:0000256" key="4">
    <source>
        <dbReference type="ARBA" id="ARBA00022989"/>
    </source>
</evidence>
<protein>
    <recommendedName>
        <fullName evidence="8">Mechanosensitive ion channel MscS domain-containing protein</fullName>
    </recommendedName>
</protein>
<keyword evidence="10" id="KW-1185">Reference proteome</keyword>
<evidence type="ECO:0000256" key="7">
    <source>
        <dbReference type="SAM" id="Phobius"/>
    </source>
</evidence>
<dbReference type="EMBL" id="ANNX02000040">
    <property type="protein sequence ID" value="KYC38603.1"/>
    <property type="molecule type" value="Genomic_DNA"/>
</dbReference>
<dbReference type="Pfam" id="PF00924">
    <property type="entry name" value="MS_channel_2nd"/>
    <property type="match status" value="1"/>
</dbReference>
<evidence type="ECO:0000313" key="10">
    <source>
        <dbReference type="Proteomes" id="UP000076925"/>
    </source>
</evidence>
<dbReference type="Gene3D" id="2.30.30.60">
    <property type="match status" value="1"/>
</dbReference>
<comment type="subcellular location">
    <subcellularLocation>
        <location evidence="1">Membrane</location>
        <topology evidence="1">Multi-pass membrane protein</topology>
    </subcellularLocation>
</comment>
<dbReference type="Proteomes" id="UP000076925">
    <property type="component" value="Unassembled WGS sequence"/>
</dbReference>
<comment type="caution">
    <text evidence="9">The sequence shown here is derived from an EMBL/GenBank/DDBJ whole genome shotgun (WGS) entry which is preliminary data.</text>
</comment>
<evidence type="ECO:0000256" key="2">
    <source>
        <dbReference type="ARBA" id="ARBA00008017"/>
    </source>
</evidence>
<feature type="transmembrane region" description="Helical" evidence="7">
    <location>
        <begin position="103"/>
        <end position="127"/>
    </location>
</feature>
<evidence type="ECO:0000259" key="8">
    <source>
        <dbReference type="Pfam" id="PF00924"/>
    </source>
</evidence>
<dbReference type="InterPro" id="IPR023408">
    <property type="entry name" value="MscS_beta-dom_sf"/>
</dbReference>
<keyword evidence="5 7" id="KW-0472">Membrane</keyword>
<dbReference type="InterPro" id="IPR006685">
    <property type="entry name" value="MscS_channel_2nd"/>
</dbReference>
<keyword evidence="3 7" id="KW-0812">Transmembrane</keyword>
<evidence type="ECO:0000256" key="6">
    <source>
        <dbReference type="SAM" id="Coils"/>
    </source>
</evidence>
<proteinExistence type="inferred from homology"/>